<dbReference type="PANTHER" id="PTHR42760">
    <property type="entry name" value="SHORT-CHAIN DEHYDROGENASES/REDUCTASES FAMILY MEMBER"/>
    <property type="match status" value="1"/>
</dbReference>
<dbReference type="Pfam" id="PF13561">
    <property type="entry name" value="adh_short_C2"/>
    <property type="match status" value="1"/>
</dbReference>
<dbReference type="PRINTS" id="PR00080">
    <property type="entry name" value="SDRFAMILY"/>
</dbReference>
<dbReference type="CDD" id="cd05233">
    <property type="entry name" value="SDR_c"/>
    <property type="match status" value="1"/>
</dbReference>
<dbReference type="NCBIfam" id="NF009466">
    <property type="entry name" value="PRK12826.1-2"/>
    <property type="match status" value="1"/>
</dbReference>
<proteinExistence type="inferred from homology"/>
<dbReference type="PROSITE" id="PS00061">
    <property type="entry name" value="ADH_SHORT"/>
    <property type="match status" value="1"/>
</dbReference>
<dbReference type="InterPro" id="IPR036291">
    <property type="entry name" value="NAD(P)-bd_dom_sf"/>
</dbReference>
<dbReference type="PRINTS" id="PR00081">
    <property type="entry name" value="GDHRDH"/>
</dbReference>
<evidence type="ECO:0000256" key="1">
    <source>
        <dbReference type="ARBA" id="ARBA00006484"/>
    </source>
</evidence>
<dbReference type="Proteomes" id="UP001143307">
    <property type="component" value="Unassembled WGS sequence"/>
</dbReference>
<protein>
    <submittedName>
        <fullName evidence="2">SDR family oxidoreductase</fullName>
    </submittedName>
</protein>
<dbReference type="InterPro" id="IPR002347">
    <property type="entry name" value="SDR_fam"/>
</dbReference>
<accession>A0ABT3SQV0</accession>
<dbReference type="SUPFAM" id="SSF51735">
    <property type="entry name" value="NAD(P)-binding Rossmann-fold domains"/>
    <property type="match status" value="1"/>
</dbReference>
<dbReference type="EMBL" id="SHNP01000001">
    <property type="protein sequence ID" value="MCX2972356.1"/>
    <property type="molecule type" value="Genomic_DNA"/>
</dbReference>
<gene>
    <name evidence="2" type="ORF">EYC87_01980</name>
</gene>
<dbReference type="Gene3D" id="3.40.50.720">
    <property type="entry name" value="NAD(P)-binding Rossmann-like Domain"/>
    <property type="match status" value="1"/>
</dbReference>
<evidence type="ECO:0000313" key="2">
    <source>
        <dbReference type="EMBL" id="MCX2972356.1"/>
    </source>
</evidence>
<dbReference type="InterPro" id="IPR020904">
    <property type="entry name" value="Sc_DH/Rdtase_CS"/>
</dbReference>
<organism evidence="2 3">
    <name type="scientific">Candidatus Seongchinamella marina</name>
    <dbReference type="NCBI Taxonomy" id="2518990"/>
    <lineage>
        <taxon>Bacteria</taxon>
        <taxon>Pseudomonadati</taxon>
        <taxon>Pseudomonadota</taxon>
        <taxon>Gammaproteobacteria</taxon>
        <taxon>Cellvibrionales</taxon>
        <taxon>Halieaceae</taxon>
        <taxon>Seongchinamella</taxon>
    </lineage>
</organism>
<comment type="similarity">
    <text evidence="1">Belongs to the short-chain dehydrogenases/reductases (SDR) family.</text>
</comment>
<evidence type="ECO:0000313" key="3">
    <source>
        <dbReference type="Proteomes" id="UP001143307"/>
    </source>
</evidence>
<keyword evidence="3" id="KW-1185">Reference proteome</keyword>
<reference evidence="2" key="1">
    <citation type="submission" date="2019-02" db="EMBL/GenBank/DDBJ databases">
        <authorList>
            <person name="Li S.-H."/>
        </authorList>
    </citation>
    <scope>NUCLEOTIDE SEQUENCE</scope>
    <source>
        <strain evidence="2">IMCC8485</strain>
    </source>
</reference>
<sequence>MTTPSIQIEPGQVVLVTAGASGIGRCIAETFLYHGCNVHVCDINEEALGDFLATNGSAVGTVADVSDTGQVDALFQEIASRWGRLDILINNAGVAGPTAPVEAIEDDDWDRTIAIDLNGQFYITRRAVPMLKQSGGGSIVNIASNAAMFGCPLRSPYTAAKWAMIGLTKTWAMELGPDNIRVNALCPGSVKGERIDRVIERDASERNMSISAIREAYERQSSMRMFVEPQDVANMALFLSSSLGSAISGQAIGIDGHTEGLANWLG</sequence>
<dbReference type="RefSeq" id="WP_279251381.1">
    <property type="nucleotide sequence ID" value="NZ_SHNP01000001.1"/>
</dbReference>
<comment type="caution">
    <text evidence="2">The sequence shown here is derived from an EMBL/GenBank/DDBJ whole genome shotgun (WGS) entry which is preliminary data.</text>
</comment>
<name>A0ABT3SQV0_9GAMM</name>